<feature type="signal peptide" evidence="2">
    <location>
        <begin position="1"/>
        <end position="30"/>
    </location>
</feature>
<evidence type="ECO:0000256" key="1">
    <source>
        <dbReference type="SAM" id="MobiDB-lite"/>
    </source>
</evidence>
<protein>
    <submittedName>
        <fullName evidence="3">Copper chaperone PCu(A)C</fullName>
    </submittedName>
</protein>
<name>A0ABX6IFD7_9ACTN</name>
<sequence>MTATQFISTRLFARAIAGAAAVLTVGALTACGSDDDASTTLTQAESVTLTDQWIKAADTEMTAEFGILTNNSDNQVTVTGGRSDAAGSVEVHEITEADGVRSMQEIQGGLTIPAGATVELTPGGNHIMLMDLTRPIRAGDQVTITLTFADGSTLDASAQARDFSGNQEKYADHETSSATSHAGE</sequence>
<accession>A0ABX6IFD7</accession>
<dbReference type="RefSeq" id="WP_213247799.1">
    <property type="nucleotide sequence ID" value="NZ_CP045806.1"/>
</dbReference>
<proteinExistence type="predicted"/>
<feature type="region of interest" description="Disordered" evidence="1">
    <location>
        <begin position="162"/>
        <end position="184"/>
    </location>
</feature>
<dbReference type="Gene3D" id="2.60.40.1890">
    <property type="entry name" value="PCu(A)C copper chaperone"/>
    <property type="match status" value="1"/>
</dbReference>
<dbReference type="Pfam" id="PF04314">
    <property type="entry name" value="PCuAC"/>
    <property type="match status" value="1"/>
</dbReference>
<evidence type="ECO:0000256" key="2">
    <source>
        <dbReference type="SAM" id="SignalP"/>
    </source>
</evidence>
<keyword evidence="2" id="KW-0732">Signal</keyword>
<reference evidence="3" key="1">
    <citation type="journal article" date="2021" name="Nat. Microbiol.">
        <title>Cocultivation of an ultrasmall environmental parasitic bacterium with lytic ability against bacteria associated with wastewater foams.</title>
        <authorList>
            <person name="Batinovic S."/>
            <person name="Rose J.J.A."/>
            <person name="Ratcliffe J."/>
            <person name="Seviour R.J."/>
            <person name="Petrovski S."/>
        </authorList>
    </citation>
    <scope>NUCLEOTIDE SEQUENCE</scope>
    <source>
        <strain evidence="3">CON9</strain>
    </source>
</reference>
<dbReference type="InterPro" id="IPR007410">
    <property type="entry name" value="LpqE-like"/>
</dbReference>
<dbReference type="EMBL" id="CP045809">
    <property type="protein sequence ID" value="QHN34561.1"/>
    <property type="molecule type" value="Genomic_DNA"/>
</dbReference>
<dbReference type="PANTHER" id="PTHR36302:SF1">
    <property type="entry name" value="COPPER CHAPERONE PCU(A)C"/>
    <property type="match status" value="1"/>
</dbReference>
<evidence type="ECO:0000313" key="3">
    <source>
        <dbReference type="EMBL" id="QHN34561.1"/>
    </source>
</evidence>
<feature type="chain" id="PRO_5047309459" evidence="2">
    <location>
        <begin position="31"/>
        <end position="184"/>
    </location>
</feature>
<organism evidence="3 4">
    <name type="scientific">Gordonia pseudamarae</name>
    <dbReference type="NCBI Taxonomy" id="2831662"/>
    <lineage>
        <taxon>Bacteria</taxon>
        <taxon>Bacillati</taxon>
        <taxon>Actinomycetota</taxon>
        <taxon>Actinomycetes</taxon>
        <taxon>Mycobacteriales</taxon>
        <taxon>Gordoniaceae</taxon>
        <taxon>Gordonia</taxon>
    </lineage>
</organism>
<dbReference type="SUPFAM" id="SSF110087">
    <property type="entry name" value="DR1885-like metal-binding protein"/>
    <property type="match status" value="1"/>
</dbReference>
<dbReference type="PANTHER" id="PTHR36302">
    <property type="entry name" value="BLR7088 PROTEIN"/>
    <property type="match status" value="1"/>
</dbReference>
<dbReference type="InterPro" id="IPR058248">
    <property type="entry name" value="Lxx211020-like"/>
</dbReference>
<keyword evidence="4" id="KW-1185">Reference proteome</keyword>
<dbReference type="Proteomes" id="UP001059836">
    <property type="component" value="Chromosome"/>
</dbReference>
<evidence type="ECO:0000313" key="4">
    <source>
        <dbReference type="Proteomes" id="UP001059836"/>
    </source>
</evidence>
<gene>
    <name evidence="3" type="ORF">GII31_06255</name>
</gene>
<dbReference type="InterPro" id="IPR036182">
    <property type="entry name" value="PCuAC_sf"/>
</dbReference>